<dbReference type="STRING" id="150121.SAMN06296010_0890"/>
<evidence type="ECO:0000313" key="3">
    <source>
        <dbReference type="Proteomes" id="UP000193244"/>
    </source>
</evidence>
<dbReference type="Proteomes" id="UP000193244">
    <property type="component" value="Unassembled WGS sequence"/>
</dbReference>
<dbReference type="PANTHER" id="PTHR37314:SF5">
    <property type="entry name" value="SLR0142 PROTEIN"/>
    <property type="match status" value="1"/>
</dbReference>
<dbReference type="EMBL" id="FXAY01000001">
    <property type="protein sequence ID" value="SMG18796.1"/>
    <property type="molecule type" value="Genomic_DNA"/>
</dbReference>
<organism evidence="2 3">
    <name type="scientific">Agreia pratensis</name>
    <dbReference type="NCBI Taxonomy" id="150121"/>
    <lineage>
        <taxon>Bacteria</taxon>
        <taxon>Bacillati</taxon>
        <taxon>Actinomycetota</taxon>
        <taxon>Actinomycetes</taxon>
        <taxon>Micrococcales</taxon>
        <taxon>Microbacteriaceae</taxon>
        <taxon>Agreia</taxon>
    </lineage>
</organism>
<gene>
    <name evidence="2" type="ORF">SAMN06296010_0890</name>
</gene>
<feature type="transmembrane region" description="Helical" evidence="1">
    <location>
        <begin position="41"/>
        <end position="64"/>
    </location>
</feature>
<protein>
    <submittedName>
        <fullName evidence="2">Uncharacterized membrane protein YoaK, UPF0700 family</fullName>
    </submittedName>
</protein>
<feature type="transmembrane region" description="Helical" evidence="1">
    <location>
        <begin position="136"/>
        <end position="157"/>
    </location>
</feature>
<dbReference type="Pfam" id="PF06912">
    <property type="entry name" value="DUF1275"/>
    <property type="match status" value="1"/>
</dbReference>
<feature type="transmembrane region" description="Helical" evidence="1">
    <location>
        <begin position="71"/>
        <end position="91"/>
    </location>
</feature>
<dbReference type="PANTHER" id="PTHR37314">
    <property type="entry name" value="SLR0142 PROTEIN"/>
    <property type="match status" value="1"/>
</dbReference>
<evidence type="ECO:0000313" key="2">
    <source>
        <dbReference type="EMBL" id="SMG18796.1"/>
    </source>
</evidence>
<feature type="transmembrane region" description="Helical" evidence="1">
    <location>
        <begin position="163"/>
        <end position="184"/>
    </location>
</feature>
<name>A0A1X7IWA6_9MICO</name>
<keyword evidence="1" id="KW-0812">Transmembrane</keyword>
<accession>A0A1X7IWA6</accession>
<dbReference type="OrthoDB" id="5125627at2"/>
<evidence type="ECO:0000256" key="1">
    <source>
        <dbReference type="SAM" id="Phobius"/>
    </source>
</evidence>
<sequence length="261" mass="26349">MNTPPPIPATTRALSPASASSSVALPAALSLLAGATDVTSWLLLGGFFSAHVTGNLVVIAADVVAGRAPGVASVLAIPVFVLITAAATIASRRLVLHGMSAQTLTTVLLGAQTLLLVLAATLSFATRASEDPTQPLAVIIGLCAVCAMATQNAFLHLVPPKAASTAVMTGNLVAGTIALVDLVLSRGASGSARSRWHSAWPLLTGFVGGCLIGAAGAVAFSDRASLIPAVLACVLFFVVLSRRSNPAREKPSTDQPKEGRS</sequence>
<reference evidence="3" key="1">
    <citation type="submission" date="2017-04" db="EMBL/GenBank/DDBJ databases">
        <authorList>
            <person name="Varghese N."/>
            <person name="Submissions S."/>
        </authorList>
    </citation>
    <scope>NUCLEOTIDE SEQUENCE [LARGE SCALE GENOMIC DNA]</scope>
    <source>
        <strain evidence="3">VKM Ac-2510</strain>
    </source>
</reference>
<feature type="transmembrane region" description="Helical" evidence="1">
    <location>
        <begin position="103"/>
        <end position="124"/>
    </location>
</feature>
<proteinExistence type="predicted"/>
<feature type="transmembrane region" description="Helical" evidence="1">
    <location>
        <begin position="224"/>
        <end position="241"/>
    </location>
</feature>
<keyword evidence="1" id="KW-1133">Transmembrane helix</keyword>
<dbReference type="AlphaFoldDB" id="A0A1X7IWA6"/>
<feature type="transmembrane region" description="Helical" evidence="1">
    <location>
        <begin position="196"/>
        <end position="218"/>
    </location>
</feature>
<keyword evidence="3" id="KW-1185">Reference proteome</keyword>
<keyword evidence="1" id="KW-0472">Membrane</keyword>
<dbReference type="RefSeq" id="WP_085483258.1">
    <property type="nucleotide sequence ID" value="NZ_FXAY01000001.1"/>
</dbReference>
<dbReference type="InterPro" id="IPR010699">
    <property type="entry name" value="DUF1275"/>
</dbReference>